<reference evidence="1" key="1">
    <citation type="journal article" date="2020" name="Stud. Mycol.">
        <title>101 Dothideomycetes genomes: a test case for predicting lifestyles and emergence of pathogens.</title>
        <authorList>
            <person name="Haridas S."/>
            <person name="Albert R."/>
            <person name="Binder M."/>
            <person name="Bloem J."/>
            <person name="Labutti K."/>
            <person name="Salamov A."/>
            <person name="Andreopoulos B."/>
            <person name="Baker S."/>
            <person name="Barry K."/>
            <person name="Bills G."/>
            <person name="Bluhm B."/>
            <person name="Cannon C."/>
            <person name="Castanera R."/>
            <person name="Culley D."/>
            <person name="Daum C."/>
            <person name="Ezra D."/>
            <person name="Gonzalez J."/>
            <person name="Henrissat B."/>
            <person name="Kuo A."/>
            <person name="Liang C."/>
            <person name="Lipzen A."/>
            <person name="Lutzoni F."/>
            <person name="Magnuson J."/>
            <person name="Mondo S."/>
            <person name="Nolan M."/>
            <person name="Ohm R."/>
            <person name="Pangilinan J."/>
            <person name="Park H.-J."/>
            <person name="Ramirez L."/>
            <person name="Alfaro M."/>
            <person name="Sun H."/>
            <person name="Tritt A."/>
            <person name="Yoshinaga Y."/>
            <person name="Zwiers L.-H."/>
            <person name="Turgeon B."/>
            <person name="Goodwin S."/>
            <person name="Spatafora J."/>
            <person name="Crous P."/>
            <person name="Grigoriev I."/>
        </authorList>
    </citation>
    <scope>NUCLEOTIDE SEQUENCE</scope>
    <source>
        <strain evidence="1">CBS 675.92</strain>
    </source>
</reference>
<organism evidence="1 2">
    <name type="scientific">Byssothecium circinans</name>
    <dbReference type="NCBI Taxonomy" id="147558"/>
    <lineage>
        <taxon>Eukaryota</taxon>
        <taxon>Fungi</taxon>
        <taxon>Dikarya</taxon>
        <taxon>Ascomycota</taxon>
        <taxon>Pezizomycotina</taxon>
        <taxon>Dothideomycetes</taxon>
        <taxon>Pleosporomycetidae</taxon>
        <taxon>Pleosporales</taxon>
        <taxon>Massarineae</taxon>
        <taxon>Massarinaceae</taxon>
        <taxon>Byssothecium</taxon>
    </lineage>
</organism>
<proteinExistence type="predicted"/>
<protein>
    <recommendedName>
        <fullName evidence="3">Protein kinase domain-containing protein</fullName>
    </recommendedName>
</protein>
<evidence type="ECO:0000313" key="1">
    <source>
        <dbReference type="EMBL" id="KAF1955684.1"/>
    </source>
</evidence>
<dbReference type="SUPFAM" id="SSF56112">
    <property type="entry name" value="Protein kinase-like (PK-like)"/>
    <property type="match status" value="1"/>
</dbReference>
<dbReference type="OrthoDB" id="2687876at2759"/>
<dbReference type="InterPro" id="IPR011009">
    <property type="entry name" value="Kinase-like_dom_sf"/>
</dbReference>
<keyword evidence="2" id="KW-1185">Reference proteome</keyword>
<dbReference type="AlphaFoldDB" id="A0A6A5TTQ9"/>
<evidence type="ECO:0000313" key="2">
    <source>
        <dbReference type="Proteomes" id="UP000800035"/>
    </source>
</evidence>
<dbReference type="Gene3D" id="1.10.510.10">
    <property type="entry name" value="Transferase(Phosphotransferase) domain 1"/>
    <property type="match status" value="1"/>
</dbReference>
<accession>A0A6A5TTQ9</accession>
<evidence type="ECO:0008006" key="3">
    <source>
        <dbReference type="Google" id="ProtNLM"/>
    </source>
</evidence>
<dbReference type="EMBL" id="ML976993">
    <property type="protein sequence ID" value="KAF1955684.1"/>
    <property type="molecule type" value="Genomic_DNA"/>
</dbReference>
<gene>
    <name evidence="1" type="ORF">CC80DRAFT_593898</name>
</gene>
<dbReference type="Proteomes" id="UP000800035">
    <property type="component" value="Unassembled WGS sequence"/>
</dbReference>
<sequence>MRGPVEVLSLDLEDEDYLYRIRRDTQIVYVSVQHTPFIPPTDRTDGSRVLARLRSLPAWNGRWSTLTVICTSDGVSSLVDTFEPHRLSHLPISLPLHQYYNFLDLLVVDRISDRVSFVRSQDKECVLKVAGFGHELKALSTDITAYGILDKFLFAPAFLGYVYEETEDQVVGFLMEALNGRHPRAEDLERCQDAMLQLHARGVVHGDLNKYNIIIEGHIPKFVDFEAASFRGDTNFAILELQETKELSQKLADMSGIGDRGV</sequence>
<name>A0A6A5TTQ9_9PLEO</name>